<evidence type="ECO:0000256" key="3">
    <source>
        <dbReference type="PROSITE-ProRule" id="PRU01191"/>
    </source>
</evidence>
<dbReference type="GO" id="GO:0003700">
    <property type="term" value="F:DNA-binding transcription factor activity"/>
    <property type="evidence" value="ECO:0000318"/>
    <property type="project" value="GO_Central"/>
</dbReference>
<feature type="short sequence motif" description="VHIID" evidence="3">
    <location>
        <begin position="296"/>
        <end position="300"/>
    </location>
</feature>
<evidence type="ECO:0000313" key="5">
    <source>
        <dbReference type="EMBL" id="KAF5771380.1"/>
    </source>
</evidence>
<dbReference type="GO" id="GO:0005634">
    <property type="term" value="C:nucleus"/>
    <property type="evidence" value="ECO:0000318"/>
    <property type="project" value="GO_Central"/>
</dbReference>
<dbReference type="InterPro" id="IPR005202">
    <property type="entry name" value="TF_GRAS"/>
</dbReference>
<dbReference type="EMBL" id="MNCJ02000329">
    <property type="protein sequence ID" value="KAF5771380.1"/>
    <property type="molecule type" value="Genomic_DNA"/>
</dbReference>
<comment type="caution">
    <text evidence="3">Lacks conserved residue(s) required for the propagation of feature annotation.</text>
</comment>
<gene>
    <name evidence="6" type="ORF">HannXRQ_Chr14g0462321</name>
    <name evidence="5" type="ORF">HanXRQr2_Chr14g0669971</name>
</gene>
<organism evidence="6 7">
    <name type="scientific">Helianthus annuus</name>
    <name type="common">Common sunflower</name>
    <dbReference type="NCBI Taxonomy" id="4232"/>
    <lineage>
        <taxon>Eukaryota</taxon>
        <taxon>Viridiplantae</taxon>
        <taxon>Streptophyta</taxon>
        <taxon>Embryophyta</taxon>
        <taxon>Tracheophyta</taxon>
        <taxon>Spermatophyta</taxon>
        <taxon>Magnoliopsida</taxon>
        <taxon>eudicotyledons</taxon>
        <taxon>Gunneridae</taxon>
        <taxon>Pentapetalae</taxon>
        <taxon>asterids</taxon>
        <taxon>campanulids</taxon>
        <taxon>Asterales</taxon>
        <taxon>Asteraceae</taxon>
        <taxon>Asteroideae</taxon>
        <taxon>Heliantheae alliance</taxon>
        <taxon>Heliantheae</taxon>
        <taxon>Helianthus</taxon>
    </lineage>
</organism>
<comment type="similarity">
    <text evidence="3">Belongs to the GRAS family.</text>
</comment>
<keyword evidence="2" id="KW-0804">Transcription</keyword>
<dbReference type="Pfam" id="PF03514">
    <property type="entry name" value="GRAS"/>
    <property type="match status" value="1"/>
</dbReference>
<name>A0A251SN66_HELAN</name>
<dbReference type="PROSITE" id="PS50985">
    <property type="entry name" value="GRAS"/>
    <property type="match status" value="1"/>
</dbReference>
<dbReference type="AlphaFoldDB" id="A0A251SN66"/>
<dbReference type="EMBL" id="CM007903">
    <property type="protein sequence ID" value="OTF99962.1"/>
    <property type="molecule type" value="Genomic_DNA"/>
</dbReference>
<feature type="region of interest" description="Disordered" evidence="4">
    <location>
        <begin position="128"/>
        <end position="183"/>
    </location>
</feature>
<dbReference type="FunCoup" id="A0A251SN66">
    <property type="interactions" value="1711"/>
</dbReference>
<dbReference type="InParanoid" id="A0A251SN66"/>
<evidence type="ECO:0000313" key="6">
    <source>
        <dbReference type="EMBL" id="OTF99962.1"/>
    </source>
</evidence>
<dbReference type="Gramene" id="mRNA:HanXRQr2_Chr14g0669971">
    <property type="protein sequence ID" value="CDS:HanXRQr2_Chr14g0669971.1"/>
    <property type="gene ID" value="HanXRQr2_Chr14g0669971"/>
</dbReference>
<reference evidence="5 7" key="1">
    <citation type="journal article" date="2017" name="Nature">
        <title>The sunflower genome provides insights into oil metabolism, flowering and Asterid evolution.</title>
        <authorList>
            <person name="Badouin H."/>
            <person name="Gouzy J."/>
            <person name="Grassa C.J."/>
            <person name="Murat F."/>
            <person name="Staton S.E."/>
            <person name="Cottret L."/>
            <person name="Lelandais-Briere C."/>
            <person name="Owens G.L."/>
            <person name="Carrere S."/>
            <person name="Mayjonade B."/>
            <person name="Legrand L."/>
            <person name="Gill N."/>
            <person name="Kane N.C."/>
            <person name="Bowers J.E."/>
            <person name="Hubner S."/>
            <person name="Bellec A."/>
            <person name="Berard A."/>
            <person name="Berges H."/>
            <person name="Blanchet N."/>
            <person name="Boniface M.C."/>
            <person name="Brunel D."/>
            <person name="Catrice O."/>
            <person name="Chaidir N."/>
            <person name="Claudel C."/>
            <person name="Donnadieu C."/>
            <person name="Faraut T."/>
            <person name="Fievet G."/>
            <person name="Helmstetter N."/>
            <person name="King M."/>
            <person name="Knapp S.J."/>
            <person name="Lai Z."/>
            <person name="Le Paslier M.C."/>
            <person name="Lippi Y."/>
            <person name="Lorenzon L."/>
            <person name="Mandel J.R."/>
            <person name="Marage G."/>
            <person name="Marchand G."/>
            <person name="Marquand E."/>
            <person name="Bret-Mestries E."/>
            <person name="Morien E."/>
            <person name="Nambeesan S."/>
            <person name="Nguyen T."/>
            <person name="Pegot-Espagnet P."/>
            <person name="Pouilly N."/>
            <person name="Raftis F."/>
            <person name="Sallet E."/>
            <person name="Schiex T."/>
            <person name="Thomas J."/>
            <person name="Vandecasteele C."/>
            <person name="Vares D."/>
            <person name="Vear F."/>
            <person name="Vautrin S."/>
            <person name="Crespi M."/>
            <person name="Mangin B."/>
            <person name="Burke J.M."/>
            <person name="Salse J."/>
            <person name="Munos S."/>
            <person name="Vincourt P."/>
            <person name="Rieseberg L.H."/>
            <person name="Langlade N.B."/>
        </authorList>
    </citation>
    <scope>NUCLEOTIDE SEQUENCE [LARGE SCALE GENOMIC DNA]</scope>
    <source>
        <strain evidence="7">cv. SF193</strain>
        <tissue evidence="5">Leaves</tissue>
    </source>
</reference>
<protein>
    <submittedName>
        <fullName evidence="6">Putative transcription factor GRAS, Scarecrow-like protein 8</fullName>
    </submittedName>
    <submittedName>
        <fullName evidence="5">Transcription factor GRAS family</fullName>
    </submittedName>
</protein>
<evidence type="ECO:0000256" key="4">
    <source>
        <dbReference type="SAM" id="MobiDB-lite"/>
    </source>
</evidence>
<feature type="compositionally biased region" description="Polar residues" evidence="4">
    <location>
        <begin position="144"/>
        <end position="155"/>
    </location>
</feature>
<accession>A0A251SN66</accession>
<sequence length="559" mass="62560">MTSGFSGGYPDFLNAKRGGVNNVVGRSVSSMMNANNVNRSSYMQQLNYRSPVIEPQCELNRKRSLLEFQQNHQFRQQASVYLRNVKPRYVMSDFHSNDYYGRIQNDPVSVNLETDRKMKNRLQELEKELLHDDEEEQNDGVSAVTDTELSETIQKLLNPVKDEKPETTSSSSSSCASSSSTIPPRQLISNAADAISDGKPDIVVELITRLNQISNARGTPEQRLGFYMACALRSRLRVSSTAEEQPSSAAELYTKEHILSTQLLYDVSPCFKLAFMAANNVILQTLSGSGRPERNIHVVDFDIGHGIQYVYLIHAIAAARKVDYGAPITLKLTTFEDFSNESVERLKLVGDGLKSLSNKLNVLFDYNALDFKLSEISKQGLAVANDDVLVVNFAFKLNKLPDESVTTENLRDEVLRRVKRLSPAVVTMAEQELNTNTASFTSRVNELFSYYTKLVDSFDSGVSMDNSKRVKIEEGLSRRIVNSVACEGRDRVERCEVFGKWRARMRMAGFESNPVSDTELLSKLKFGTRGNPGFTVKEESGGICIGWLGRTLTVVSAWH</sequence>
<feature type="region of interest" description="Leucine repeat I (LRI)" evidence="3">
    <location>
        <begin position="182"/>
        <end position="242"/>
    </location>
</feature>
<dbReference type="GO" id="GO:0043565">
    <property type="term" value="F:sequence-specific DNA binding"/>
    <property type="evidence" value="ECO:0000318"/>
    <property type="project" value="GO_Central"/>
</dbReference>
<evidence type="ECO:0000256" key="1">
    <source>
        <dbReference type="ARBA" id="ARBA00023015"/>
    </source>
</evidence>
<feature type="region of interest" description="SAW" evidence="3">
    <location>
        <begin position="485"/>
        <end position="559"/>
    </location>
</feature>
<feature type="region of interest" description="Leucine repeat II (LRII)" evidence="3">
    <location>
        <begin position="348"/>
        <end position="380"/>
    </location>
</feature>
<keyword evidence="7" id="KW-1185">Reference proteome</keyword>
<dbReference type="PANTHER" id="PTHR31636">
    <property type="entry name" value="OSJNBA0084A10.13 PROTEIN-RELATED"/>
    <property type="match status" value="1"/>
</dbReference>
<evidence type="ECO:0000313" key="7">
    <source>
        <dbReference type="Proteomes" id="UP000215914"/>
    </source>
</evidence>
<proteinExistence type="inferred from homology"/>
<keyword evidence="1" id="KW-0805">Transcription regulation</keyword>
<feature type="compositionally biased region" description="Low complexity" evidence="4">
    <location>
        <begin position="167"/>
        <end position="181"/>
    </location>
</feature>
<evidence type="ECO:0000256" key="2">
    <source>
        <dbReference type="ARBA" id="ARBA00023163"/>
    </source>
</evidence>
<dbReference type="GO" id="GO:0006355">
    <property type="term" value="P:regulation of DNA-templated transcription"/>
    <property type="evidence" value="ECO:0000318"/>
    <property type="project" value="GO_Central"/>
</dbReference>
<dbReference type="STRING" id="4232.A0A251SN66"/>
<dbReference type="OMA" id="NEACGHY"/>
<reference evidence="6" key="2">
    <citation type="submission" date="2017-02" db="EMBL/GenBank/DDBJ databases">
        <title>Sunflower complete genome.</title>
        <authorList>
            <person name="Langlade N."/>
            <person name="Munos S."/>
        </authorList>
    </citation>
    <scope>NUCLEOTIDE SEQUENCE [LARGE SCALE GENOMIC DNA]</scope>
    <source>
        <tissue evidence="6">Leaves</tissue>
    </source>
</reference>
<dbReference type="Proteomes" id="UP000215914">
    <property type="component" value="Chromosome 14"/>
</dbReference>
<reference evidence="5" key="3">
    <citation type="submission" date="2020-06" db="EMBL/GenBank/DDBJ databases">
        <title>Helianthus annuus Genome sequencing and assembly Release 2.</title>
        <authorList>
            <person name="Gouzy J."/>
            <person name="Langlade N."/>
            <person name="Munos S."/>
        </authorList>
    </citation>
    <scope>NUCLEOTIDE SEQUENCE</scope>
    <source>
        <tissue evidence="5">Leaves</tissue>
    </source>
</reference>
<dbReference type="OrthoDB" id="677896at2759"/>